<evidence type="ECO:0000256" key="12">
    <source>
        <dbReference type="SAM" id="Phobius"/>
    </source>
</evidence>
<feature type="transmembrane region" description="Helical" evidence="12">
    <location>
        <begin position="980"/>
        <end position="1000"/>
    </location>
</feature>
<keyword evidence="16" id="KW-1185">Reference proteome</keyword>
<dbReference type="CDD" id="cd03244">
    <property type="entry name" value="ABCC_MRP_domain2"/>
    <property type="match status" value="1"/>
</dbReference>
<comment type="subcellular location">
    <subcellularLocation>
        <location evidence="1">Cell membrane</location>
        <topology evidence="1">Multi-pass membrane protein</topology>
    </subcellularLocation>
</comment>
<keyword evidence="7" id="KW-0067">ATP-binding</keyword>
<feature type="transmembrane region" description="Helical" evidence="12">
    <location>
        <begin position="72"/>
        <end position="92"/>
    </location>
</feature>
<feature type="domain" description="ABC transmembrane type-1" evidence="14">
    <location>
        <begin position="255"/>
        <end position="529"/>
    </location>
</feature>
<comment type="similarity">
    <text evidence="2">Belongs to the ABC transporter superfamily. ABCC family. Conjugate transporter (TC 3.A.1.208) subfamily.</text>
</comment>
<dbReference type="SUPFAM" id="SSF52540">
    <property type="entry name" value="P-loop containing nucleoside triphosphate hydrolases"/>
    <property type="match status" value="2"/>
</dbReference>
<dbReference type="InterPro" id="IPR044726">
    <property type="entry name" value="ABCC_6TM_D2"/>
</dbReference>
<dbReference type="PANTHER" id="PTHR24223">
    <property type="entry name" value="ATP-BINDING CASSETTE SUB-FAMILY C"/>
    <property type="match status" value="1"/>
</dbReference>
<dbReference type="GO" id="GO:0005886">
    <property type="term" value="C:plasma membrane"/>
    <property type="evidence" value="ECO:0007669"/>
    <property type="project" value="UniProtKB-SubCell"/>
</dbReference>
<dbReference type="InterPro" id="IPR003593">
    <property type="entry name" value="AAA+_ATPase"/>
</dbReference>
<evidence type="ECO:0000256" key="1">
    <source>
        <dbReference type="ARBA" id="ARBA00004651"/>
    </source>
</evidence>
<feature type="transmembrane region" description="Helical" evidence="12">
    <location>
        <begin position="284"/>
        <end position="307"/>
    </location>
</feature>
<evidence type="ECO:0000259" key="14">
    <source>
        <dbReference type="PROSITE" id="PS50929"/>
    </source>
</evidence>
<keyword evidence="3" id="KW-0813">Transport</keyword>
<dbReference type="EMBL" id="WJXW01000001">
    <property type="protein sequence ID" value="KAF9741852.1"/>
    <property type="molecule type" value="Genomic_DNA"/>
</dbReference>
<reference evidence="15" key="1">
    <citation type="journal article" date="2020" name="Mol. Plant Microbe Interact.">
        <title>Genome Sequence of the Biocontrol Agent Coniothyrium minitans strain Conio (IMI 134523).</title>
        <authorList>
            <person name="Patel D."/>
            <person name="Shittu T.A."/>
            <person name="Baroncelli R."/>
            <person name="Muthumeenakshi S."/>
            <person name="Osborne T.H."/>
            <person name="Janganan T.K."/>
            <person name="Sreenivasaprasad S."/>
        </authorList>
    </citation>
    <scope>NUCLEOTIDE SEQUENCE</scope>
    <source>
        <strain evidence="15">Conio</strain>
    </source>
</reference>
<keyword evidence="10" id="KW-0325">Glycoprotein</keyword>
<dbReference type="SMART" id="SM00382">
    <property type="entry name" value="AAA"/>
    <property type="match status" value="2"/>
</dbReference>
<sequence length="1430" mass="156468">RAVLAPYLSYPAAHISITTRDLVGITTSTRSLAVATMNDSSECLLSADAAFGPSVQAPCRDGFDFTFTFEQYFLTVAPCTLLLILSAPRLYYLSRSKPRVDGKALRLAKLAVILALSGLQLATLVLWATDIQLLGHTPQLIGSAFALITVLLLCPLSYLEHTRAIRPSVLLNIYLFVTLFFGAADSVADAISCFLNSSLARICGIDGTAASQSASTYQPPSADNEQAIKSGNPKLVRVVISALKWQIMAPILPRLAQVAFTLCQPILLRRLLKYLADDEQNPNIGYGLVGVYGVVYIGMAITNALYWHHQLRFLVMLRGSMITTVFKKATDLSLGQFDPAESVTLMSTDVERVNRGLLDMHEFWADIVQVAIATWLIEAELGVAAVAPIAVALATLGVTMWLSSFTTKFQMAWLGKIQGRIGLASSVLSSMKIIKILGLSTKVGRRLEQARIDEIQAAGKSRLISVLSASMANVPMLISPVITFVIFIATAKTHHTTLDPSKLFTSLSLLILLSEPLFGLFAGLIDLMSAIGCFARIEKYLLTPSRSENRSSTTSGDRSSDSSEKAMTSKAFNGVHEAMDNAMVRIRNGYFGWKVDGEPAIRDVNMTVAKGQLIAVVGPVGSGKSTLLKAILGETPYYKGEVHLSNANIAWCEQESWLINGTVQRNIIGFSSFDAALYSEVIWCCDLLSDLLTLPKGDQTNIGSKGLSLSGGQRQRIAIARALYSGRDFFIFDDIFSMLDMRTQNKIFSRVLGPNGLMRKRGATAILATHAERFIRYVDHIIVLSGKGTISEQGSLAELSRAGGYVAASAVDTSSESSMDTVPDDTDPKVEFASSNSATANEAAPLEKARQIGDFNVYRYYFSFLSWKIGIIFLVLQFSYAFLNTFPTVWLKWWTDANDHSTHDRSALYIGVYSAFQISALVASASVTWWSFNVMAVQTGLKLHDIVVKTVMAAPLKFFSTTDSGNTLTRFSQDFQLLDMSLPLALMVVVTNALICMAQIALIATASAWICLSFPFLFTVFYFVQKYYLRTSRQMRLLDIEQKAPLYTQFAETLGGLATIRAYSWTQHTIEHSNKLIDNSQKPYYLMYAIQRWLSLVLDLIIVALAILVVGVAIALRNAISPGFTGVSLTQIISFSSYLKLMVMFWTQMETSIGAVARIKQFGEQTASEHDSDVQVPPQDWPSCGEVTINNVTAKYAPDKDATALSYVSLTIRPGEKIGIVGRTGSGKSSLILTLFRMLDVSSGSITIDGLDISTLKREEVRRRIVGITEAPFIMPGTVKENLDPYAEADDESRTSALRKVGLWDTVESIGGLDADMEGLNGTLVKNAGKVLIMDEATSSIDEATDKIVQRAIREEFKDRTVIYVAHRLDAILDFDRVAVMDKGSVVEIDEPKKLLASGSMFRALYDASSKGNDFTGKGDGDGVDEIKVL</sequence>
<dbReference type="InterPro" id="IPR003439">
    <property type="entry name" value="ABC_transporter-like_ATP-bd"/>
</dbReference>
<evidence type="ECO:0000313" key="15">
    <source>
        <dbReference type="EMBL" id="KAF9741852.1"/>
    </source>
</evidence>
<dbReference type="Proteomes" id="UP000756921">
    <property type="component" value="Unassembled WGS sequence"/>
</dbReference>
<dbReference type="FunFam" id="1.20.1560.10:FF:000066">
    <property type="entry name" value="ABC multidrug transporter (Eurofung)"/>
    <property type="match status" value="1"/>
</dbReference>
<dbReference type="PROSITE" id="PS00211">
    <property type="entry name" value="ABC_TRANSPORTER_1"/>
    <property type="match status" value="1"/>
</dbReference>
<evidence type="ECO:0000256" key="9">
    <source>
        <dbReference type="ARBA" id="ARBA00023136"/>
    </source>
</evidence>
<feature type="transmembrane region" description="Helical" evidence="12">
    <location>
        <begin position="381"/>
        <end position="402"/>
    </location>
</feature>
<name>A0A9P6GU29_9PLEO</name>
<dbReference type="SUPFAM" id="SSF90123">
    <property type="entry name" value="ABC transporter transmembrane region"/>
    <property type="match status" value="2"/>
</dbReference>
<dbReference type="Pfam" id="PF24357">
    <property type="entry name" value="TMD0_ABC"/>
    <property type="match status" value="1"/>
</dbReference>
<dbReference type="CDD" id="cd18580">
    <property type="entry name" value="ABC_6TM_ABCC_D2"/>
    <property type="match status" value="1"/>
</dbReference>
<feature type="transmembrane region" description="Helical" evidence="12">
    <location>
        <begin position="860"/>
        <end position="883"/>
    </location>
</feature>
<dbReference type="Gene3D" id="1.20.1560.10">
    <property type="entry name" value="ABC transporter type 1, transmembrane domain"/>
    <property type="match status" value="2"/>
</dbReference>
<feature type="transmembrane region" description="Helical" evidence="12">
    <location>
        <begin position="140"/>
        <end position="159"/>
    </location>
</feature>
<evidence type="ECO:0000256" key="7">
    <source>
        <dbReference type="ARBA" id="ARBA00022840"/>
    </source>
</evidence>
<evidence type="ECO:0000256" key="5">
    <source>
        <dbReference type="ARBA" id="ARBA00022692"/>
    </source>
</evidence>
<feature type="domain" description="ABC transporter" evidence="13">
    <location>
        <begin position="584"/>
        <end position="811"/>
    </location>
</feature>
<evidence type="ECO:0000259" key="13">
    <source>
        <dbReference type="PROSITE" id="PS50893"/>
    </source>
</evidence>
<organism evidence="15 16">
    <name type="scientific">Paraphaeosphaeria minitans</name>
    <dbReference type="NCBI Taxonomy" id="565426"/>
    <lineage>
        <taxon>Eukaryota</taxon>
        <taxon>Fungi</taxon>
        <taxon>Dikarya</taxon>
        <taxon>Ascomycota</taxon>
        <taxon>Pezizomycotina</taxon>
        <taxon>Dothideomycetes</taxon>
        <taxon>Pleosporomycetidae</taxon>
        <taxon>Pleosporales</taxon>
        <taxon>Massarineae</taxon>
        <taxon>Didymosphaeriaceae</taxon>
        <taxon>Paraphaeosphaeria</taxon>
    </lineage>
</organism>
<evidence type="ECO:0000256" key="2">
    <source>
        <dbReference type="ARBA" id="ARBA00009726"/>
    </source>
</evidence>
<feature type="transmembrane region" description="Helical" evidence="12">
    <location>
        <begin position="509"/>
        <end position="537"/>
    </location>
</feature>
<dbReference type="GO" id="GO:0005524">
    <property type="term" value="F:ATP binding"/>
    <property type="evidence" value="ECO:0007669"/>
    <property type="project" value="UniProtKB-KW"/>
</dbReference>
<proteinExistence type="inferred from homology"/>
<feature type="non-terminal residue" evidence="15">
    <location>
        <position position="1"/>
    </location>
</feature>
<accession>A0A9P6GU29</accession>
<evidence type="ECO:0000256" key="10">
    <source>
        <dbReference type="ARBA" id="ARBA00023180"/>
    </source>
</evidence>
<dbReference type="PROSITE" id="PS50893">
    <property type="entry name" value="ABC_TRANSPORTER_2"/>
    <property type="match status" value="2"/>
</dbReference>
<dbReference type="InterPro" id="IPR050173">
    <property type="entry name" value="ABC_transporter_C-like"/>
</dbReference>
<gene>
    <name evidence="15" type="ORF">PMIN01_01391</name>
</gene>
<comment type="caution">
    <text evidence="15">The sequence shown here is derived from an EMBL/GenBank/DDBJ whole genome shotgun (WGS) entry which is preliminary data.</text>
</comment>
<evidence type="ECO:0000256" key="6">
    <source>
        <dbReference type="ARBA" id="ARBA00022741"/>
    </source>
</evidence>
<feature type="transmembrane region" description="Helical" evidence="12">
    <location>
        <begin position="908"/>
        <end position="932"/>
    </location>
</feature>
<evidence type="ECO:0000313" key="16">
    <source>
        <dbReference type="Proteomes" id="UP000756921"/>
    </source>
</evidence>
<dbReference type="FunFam" id="3.40.50.300:FF:002145">
    <property type="entry name" value="ABC transporter (MsbA subfamily)"/>
    <property type="match status" value="1"/>
</dbReference>
<keyword evidence="9 12" id="KW-0472">Membrane</keyword>
<feature type="transmembrane region" description="Helical" evidence="12">
    <location>
        <begin position="104"/>
        <end position="128"/>
    </location>
</feature>
<dbReference type="InterPro" id="IPR027417">
    <property type="entry name" value="P-loop_NTPase"/>
</dbReference>
<dbReference type="GO" id="GO:0140359">
    <property type="term" value="F:ABC-type transporter activity"/>
    <property type="evidence" value="ECO:0007669"/>
    <property type="project" value="InterPro"/>
</dbReference>
<dbReference type="CDD" id="cd03250">
    <property type="entry name" value="ABCC_MRP_domain1"/>
    <property type="match status" value="1"/>
</dbReference>
<dbReference type="Pfam" id="PF00664">
    <property type="entry name" value="ABC_membrane"/>
    <property type="match status" value="2"/>
</dbReference>
<feature type="transmembrane region" description="Helical" evidence="12">
    <location>
        <begin position="1093"/>
        <end position="1114"/>
    </location>
</feature>
<evidence type="ECO:0000256" key="11">
    <source>
        <dbReference type="SAM" id="MobiDB-lite"/>
    </source>
</evidence>
<feature type="region of interest" description="Disordered" evidence="11">
    <location>
        <begin position="546"/>
        <end position="566"/>
    </location>
</feature>
<dbReference type="OrthoDB" id="6500128at2759"/>
<evidence type="ECO:0000256" key="8">
    <source>
        <dbReference type="ARBA" id="ARBA00022989"/>
    </source>
</evidence>
<keyword evidence="4" id="KW-1003">Cell membrane</keyword>
<dbReference type="PANTHER" id="PTHR24223:SF399">
    <property type="entry name" value="ABC TRANSPORTER ATNG"/>
    <property type="match status" value="1"/>
</dbReference>
<dbReference type="Gene3D" id="3.40.50.300">
    <property type="entry name" value="P-loop containing nucleotide triphosphate hydrolases"/>
    <property type="match status" value="2"/>
</dbReference>
<keyword evidence="6" id="KW-0547">Nucleotide-binding</keyword>
<dbReference type="InterPro" id="IPR011527">
    <property type="entry name" value="ABC1_TM_dom"/>
</dbReference>
<dbReference type="PROSITE" id="PS50929">
    <property type="entry name" value="ABC_TM1F"/>
    <property type="match status" value="2"/>
</dbReference>
<dbReference type="FunFam" id="1.20.1560.10:FF:000055">
    <property type="entry name" value="ABC multidrug transporter (Eurofung)"/>
    <property type="match status" value="1"/>
</dbReference>
<feature type="transmembrane region" description="Helical" evidence="12">
    <location>
        <begin position="171"/>
        <end position="191"/>
    </location>
</feature>
<keyword evidence="5 12" id="KW-0812">Transmembrane</keyword>
<dbReference type="Pfam" id="PF00005">
    <property type="entry name" value="ABC_tran"/>
    <property type="match status" value="2"/>
</dbReference>
<dbReference type="GO" id="GO:0016887">
    <property type="term" value="F:ATP hydrolysis activity"/>
    <property type="evidence" value="ECO:0007669"/>
    <property type="project" value="InterPro"/>
</dbReference>
<evidence type="ECO:0000256" key="3">
    <source>
        <dbReference type="ARBA" id="ARBA00022448"/>
    </source>
</evidence>
<feature type="domain" description="ABC transmembrane type-1" evidence="14">
    <location>
        <begin position="871"/>
        <end position="1151"/>
    </location>
</feature>
<evidence type="ECO:0000256" key="4">
    <source>
        <dbReference type="ARBA" id="ARBA00022475"/>
    </source>
</evidence>
<feature type="transmembrane region" description="Helical" evidence="12">
    <location>
        <begin position="1006"/>
        <end position="1024"/>
    </location>
</feature>
<dbReference type="InterPro" id="IPR017871">
    <property type="entry name" value="ABC_transporter-like_CS"/>
</dbReference>
<dbReference type="InterPro" id="IPR056227">
    <property type="entry name" value="TMD0_ABC"/>
</dbReference>
<feature type="transmembrane region" description="Helical" evidence="12">
    <location>
        <begin position="463"/>
        <end position="489"/>
    </location>
</feature>
<dbReference type="InterPro" id="IPR036640">
    <property type="entry name" value="ABC1_TM_sf"/>
</dbReference>
<protein>
    <submittedName>
        <fullName evidence="15">ABC multidrug transporter</fullName>
    </submittedName>
</protein>
<feature type="domain" description="ABC transporter" evidence="13">
    <location>
        <begin position="1187"/>
        <end position="1408"/>
    </location>
</feature>
<keyword evidence="8 12" id="KW-1133">Transmembrane helix</keyword>